<dbReference type="PANTHER" id="PTHR30629:SF6">
    <property type="entry name" value="PROPHAGE INTEGRASE INTA-RELATED"/>
    <property type="match status" value="1"/>
</dbReference>
<name>A0A5E7ETX4_PSEFL</name>
<comment type="similarity">
    <text evidence="1">Belongs to the 'phage' integrase family.</text>
</comment>
<accession>A0A5E7ETX4</accession>
<evidence type="ECO:0000256" key="2">
    <source>
        <dbReference type="ARBA" id="ARBA00022908"/>
    </source>
</evidence>
<dbReference type="AlphaFoldDB" id="A0A5E7ETX4"/>
<dbReference type="Gene3D" id="1.10.443.10">
    <property type="entry name" value="Intergrase catalytic core"/>
    <property type="match status" value="1"/>
</dbReference>
<dbReference type="Gene3D" id="1.10.150.130">
    <property type="match status" value="1"/>
</dbReference>
<dbReference type="PANTHER" id="PTHR30629">
    <property type="entry name" value="PROPHAGE INTEGRASE"/>
    <property type="match status" value="1"/>
</dbReference>
<keyword evidence="2" id="KW-0229">DNA integration</keyword>
<proteinExistence type="inferred from homology"/>
<dbReference type="InterPro" id="IPR050808">
    <property type="entry name" value="Phage_Integrase"/>
</dbReference>
<dbReference type="GO" id="GO:0015074">
    <property type="term" value="P:DNA integration"/>
    <property type="evidence" value="ECO:0007669"/>
    <property type="project" value="UniProtKB-KW"/>
</dbReference>
<dbReference type="GO" id="GO:0003677">
    <property type="term" value="F:DNA binding"/>
    <property type="evidence" value="ECO:0007669"/>
    <property type="project" value="UniProtKB-KW"/>
</dbReference>
<protein>
    <recommendedName>
        <fullName evidence="5">Tyr recombinase domain-containing protein</fullName>
    </recommendedName>
</protein>
<dbReference type="EMBL" id="CABVHY010000029">
    <property type="protein sequence ID" value="VVO30611.1"/>
    <property type="molecule type" value="Genomic_DNA"/>
</dbReference>
<dbReference type="InterPro" id="IPR010998">
    <property type="entry name" value="Integrase_recombinase_N"/>
</dbReference>
<dbReference type="PROSITE" id="PS51898">
    <property type="entry name" value="TYR_RECOMBINASE"/>
    <property type="match status" value="1"/>
</dbReference>
<dbReference type="RefSeq" id="WP_150806250.1">
    <property type="nucleotide sequence ID" value="NZ_CABVHY010000029.1"/>
</dbReference>
<evidence type="ECO:0000256" key="4">
    <source>
        <dbReference type="ARBA" id="ARBA00023172"/>
    </source>
</evidence>
<dbReference type="InterPro" id="IPR002104">
    <property type="entry name" value="Integrase_catalytic"/>
</dbReference>
<reference evidence="6 7" key="1">
    <citation type="submission" date="2019-09" db="EMBL/GenBank/DDBJ databases">
        <authorList>
            <person name="Chandra G."/>
            <person name="Truman W A."/>
        </authorList>
    </citation>
    <scope>NUCLEOTIDE SEQUENCE [LARGE SCALE GENOMIC DNA]</scope>
    <source>
        <strain evidence="6">PS723</strain>
    </source>
</reference>
<keyword evidence="3" id="KW-0238">DNA-binding</keyword>
<evidence type="ECO:0000256" key="1">
    <source>
        <dbReference type="ARBA" id="ARBA00008857"/>
    </source>
</evidence>
<evidence type="ECO:0000313" key="6">
    <source>
        <dbReference type="EMBL" id="VVO30611.1"/>
    </source>
</evidence>
<dbReference type="SUPFAM" id="SSF56349">
    <property type="entry name" value="DNA breaking-rejoining enzymes"/>
    <property type="match status" value="1"/>
</dbReference>
<dbReference type="InterPro" id="IPR011010">
    <property type="entry name" value="DNA_brk_join_enz"/>
</dbReference>
<dbReference type="Proteomes" id="UP000379480">
    <property type="component" value="Unassembled WGS sequence"/>
</dbReference>
<dbReference type="Pfam" id="PF00589">
    <property type="entry name" value="Phage_integrase"/>
    <property type="match status" value="1"/>
</dbReference>
<organism evidence="6 7">
    <name type="scientific">Pseudomonas fluorescens</name>
    <dbReference type="NCBI Taxonomy" id="294"/>
    <lineage>
        <taxon>Bacteria</taxon>
        <taxon>Pseudomonadati</taxon>
        <taxon>Pseudomonadota</taxon>
        <taxon>Gammaproteobacteria</taxon>
        <taxon>Pseudomonadales</taxon>
        <taxon>Pseudomonadaceae</taxon>
        <taxon>Pseudomonas</taxon>
    </lineage>
</organism>
<evidence type="ECO:0000256" key="3">
    <source>
        <dbReference type="ARBA" id="ARBA00023125"/>
    </source>
</evidence>
<gene>
    <name evidence="6" type="ORF">PS723_04960</name>
</gene>
<feature type="domain" description="Tyr recombinase" evidence="5">
    <location>
        <begin position="205"/>
        <end position="383"/>
    </location>
</feature>
<evidence type="ECO:0000259" key="5">
    <source>
        <dbReference type="PROSITE" id="PS51898"/>
    </source>
</evidence>
<dbReference type="InterPro" id="IPR013762">
    <property type="entry name" value="Integrase-like_cat_sf"/>
</dbReference>
<dbReference type="CDD" id="cd00801">
    <property type="entry name" value="INT_P4_C"/>
    <property type="match status" value="1"/>
</dbReference>
<evidence type="ECO:0000313" key="7">
    <source>
        <dbReference type="Proteomes" id="UP000379480"/>
    </source>
</evidence>
<dbReference type="OrthoDB" id="9795573at2"/>
<keyword evidence="4" id="KW-0233">DNA recombination</keyword>
<sequence>MQAPKTLQVTLTDAEIRRHGPDQIRQLRDPRHPSLRFRYSTVDRTKGAWHVVVAGVWGKAGNYPDLNAKTMLATLPAILARRSADPKAVSTTTHWKTVGDLLTWYVDRMTRDKGLSAKRKASAQSAIKCHLAPCLSTVPLLELDRPTLDRLLLWPMQERYALSFVRSVYGVLAVAHRQALRLSMIGASPMTALKFGDFVQTKIKAKPARLRGADLDALLPLLAERFDQAPVGGMLALMMLCHGSRIGETRMARWKNLNLSARQWFIPAPDTKTKSEHTLPLTDQLCALLRRYRALQQASGYDGPHLFPGSARASISATKASTLFADLGHGEWSSHDLRKVARTAWTDLGVDYMVGELLLNHAMKDLDQAYIHTTAEALKRKALEAWHSWLDERGFTRLHSGTYAGCADTHNGEQTMKGKAFSAAPCPLQGRRLLAKGAAEVTAGTQPNDQAGADNE</sequence>
<dbReference type="GO" id="GO:0006310">
    <property type="term" value="P:DNA recombination"/>
    <property type="evidence" value="ECO:0007669"/>
    <property type="project" value="UniProtKB-KW"/>
</dbReference>